<dbReference type="Gene3D" id="3.80.10.10">
    <property type="entry name" value="Ribonuclease Inhibitor"/>
    <property type="match status" value="1"/>
</dbReference>
<dbReference type="InterPro" id="IPR032675">
    <property type="entry name" value="LRR_dom_sf"/>
</dbReference>
<dbReference type="PANTHER" id="PTHR47186">
    <property type="entry name" value="LEUCINE-RICH REPEAT-CONTAINING PROTEIN 57"/>
    <property type="match status" value="1"/>
</dbReference>
<comment type="caution">
    <text evidence="2">The sequence shown here is derived from an EMBL/GenBank/DDBJ whole genome shotgun (WGS) entry which is preliminary data.</text>
</comment>
<dbReference type="OrthoDB" id="5279713at2759"/>
<dbReference type="PANTHER" id="PTHR47186:SF3">
    <property type="entry name" value="OS09G0267800 PROTEIN"/>
    <property type="match status" value="1"/>
</dbReference>
<gene>
    <name evidence="2" type="ORF">COCNU_04G011900</name>
</gene>
<dbReference type="EMBL" id="CM017875">
    <property type="protein sequence ID" value="KAG1338884.1"/>
    <property type="molecule type" value="Genomic_DNA"/>
</dbReference>
<reference evidence="2" key="2">
    <citation type="submission" date="2019-07" db="EMBL/GenBank/DDBJ databases">
        <authorList>
            <person name="Yang Y."/>
            <person name="Bocs S."/>
            <person name="Baudouin L."/>
        </authorList>
    </citation>
    <scope>NUCLEOTIDE SEQUENCE</scope>
    <source>
        <tissue evidence="2">Spear leaf of Hainan Tall coconut</tissue>
    </source>
</reference>
<proteinExistence type="predicted"/>
<protein>
    <submittedName>
        <fullName evidence="2">Putative disease resistance RPP13-like protein 1</fullName>
    </submittedName>
</protein>
<evidence type="ECO:0000313" key="3">
    <source>
        <dbReference type="Proteomes" id="UP000797356"/>
    </source>
</evidence>
<accession>A0A8K0N151</accession>
<reference evidence="2" key="1">
    <citation type="journal article" date="2017" name="Gigascience">
        <title>The genome draft of coconut (Cocos nucifera).</title>
        <authorList>
            <person name="Xiao Y."/>
            <person name="Xu P."/>
            <person name="Fan H."/>
            <person name="Baudouin L."/>
            <person name="Xia W."/>
            <person name="Bocs S."/>
            <person name="Xu J."/>
            <person name="Li Q."/>
            <person name="Guo A."/>
            <person name="Zhou L."/>
            <person name="Li J."/>
            <person name="Wu Y."/>
            <person name="Ma Z."/>
            <person name="Armero A."/>
            <person name="Issali A.E."/>
            <person name="Liu N."/>
            <person name="Peng M."/>
            <person name="Yang Y."/>
        </authorList>
    </citation>
    <scope>NUCLEOTIDE SEQUENCE</scope>
    <source>
        <tissue evidence="2">Spear leaf of Hainan Tall coconut</tissue>
    </source>
</reference>
<organism evidence="2 3">
    <name type="scientific">Cocos nucifera</name>
    <name type="common">Coconut palm</name>
    <dbReference type="NCBI Taxonomy" id="13894"/>
    <lineage>
        <taxon>Eukaryota</taxon>
        <taxon>Viridiplantae</taxon>
        <taxon>Streptophyta</taxon>
        <taxon>Embryophyta</taxon>
        <taxon>Tracheophyta</taxon>
        <taxon>Spermatophyta</taxon>
        <taxon>Magnoliopsida</taxon>
        <taxon>Liliopsida</taxon>
        <taxon>Arecaceae</taxon>
        <taxon>Arecoideae</taxon>
        <taxon>Cocoseae</taxon>
        <taxon>Attaleinae</taxon>
        <taxon>Cocos</taxon>
    </lineage>
</organism>
<dbReference type="Pfam" id="PF25019">
    <property type="entry name" value="LRR_R13L1-DRL21"/>
    <property type="match status" value="1"/>
</dbReference>
<dbReference type="AlphaFoldDB" id="A0A8K0N151"/>
<feature type="domain" description="R13L1/DRL21-like LRR repeat region" evidence="1">
    <location>
        <begin position="12"/>
        <end position="137"/>
    </location>
</feature>
<keyword evidence="3" id="KW-1185">Reference proteome</keyword>
<dbReference type="SUPFAM" id="SSF52058">
    <property type="entry name" value="L domain-like"/>
    <property type="match status" value="1"/>
</dbReference>
<dbReference type="InterPro" id="IPR056789">
    <property type="entry name" value="LRR_R13L1-DRL21"/>
</dbReference>
<evidence type="ECO:0000259" key="1">
    <source>
        <dbReference type="Pfam" id="PF25019"/>
    </source>
</evidence>
<sequence length="227" mass="25749">MNEKGCSRYSRIAELEHLNLLSGDLQIECPIKAKNLVADAQKAKLKEKKNLRSLTLSWKGYHSEVDTLLESLLPPQNLQVLNIDGYMGTKFSSWMMNKIESWLPNLVHLTLSNVHICDCLPPLGQLPALQSLELRYMSGLRYMDTESYVICGDRFIPYPSLKELHFENIPDLEEWPTAVIVDNGGGRREVFIFTSLKTLTAFGCPKLKPKPCLPASSSSYIHFQFLC</sequence>
<dbReference type="Proteomes" id="UP000797356">
    <property type="component" value="Chromosome 4"/>
</dbReference>
<evidence type="ECO:0000313" key="2">
    <source>
        <dbReference type="EMBL" id="KAG1338884.1"/>
    </source>
</evidence>
<name>A0A8K0N151_COCNU</name>